<name>A0A3N4ZAY2_9MICO</name>
<accession>A0A3N4ZAY2</accession>
<dbReference type="Pfam" id="PF05949">
    <property type="entry name" value="DUF881"/>
    <property type="match status" value="1"/>
</dbReference>
<evidence type="ECO:0000256" key="2">
    <source>
        <dbReference type="SAM" id="MobiDB-lite"/>
    </source>
</evidence>
<dbReference type="PANTHER" id="PTHR37313">
    <property type="entry name" value="UPF0749 PROTEIN RV1825"/>
    <property type="match status" value="1"/>
</dbReference>
<organism evidence="3 4">
    <name type="scientific">Georgenia muralis</name>
    <dbReference type="NCBI Taxonomy" id="154117"/>
    <lineage>
        <taxon>Bacteria</taxon>
        <taxon>Bacillati</taxon>
        <taxon>Actinomycetota</taxon>
        <taxon>Actinomycetes</taxon>
        <taxon>Micrococcales</taxon>
        <taxon>Bogoriellaceae</taxon>
        <taxon>Georgenia</taxon>
    </lineage>
</organism>
<keyword evidence="4" id="KW-1185">Reference proteome</keyword>
<dbReference type="PANTHER" id="PTHR37313:SF1">
    <property type="entry name" value="UPF0749 PROTEIN RV1823"/>
    <property type="match status" value="1"/>
</dbReference>
<proteinExistence type="inferred from homology"/>
<dbReference type="GO" id="GO:0005886">
    <property type="term" value="C:plasma membrane"/>
    <property type="evidence" value="ECO:0007669"/>
    <property type="project" value="TreeGrafter"/>
</dbReference>
<dbReference type="Proteomes" id="UP000280726">
    <property type="component" value="Unassembled WGS sequence"/>
</dbReference>
<dbReference type="RefSeq" id="WP_123918585.1">
    <property type="nucleotide sequence ID" value="NZ_RKRA01000001.1"/>
</dbReference>
<dbReference type="Gene3D" id="3.30.70.1880">
    <property type="entry name" value="Protein of unknown function DUF881"/>
    <property type="match status" value="1"/>
</dbReference>
<comment type="similarity">
    <text evidence="1">Belongs to the UPF0749 family.</text>
</comment>
<dbReference type="EMBL" id="RKRA01000001">
    <property type="protein sequence ID" value="RPF28400.1"/>
    <property type="molecule type" value="Genomic_DNA"/>
</dbReference>
<reference evidence="3 4" key="1">
    <citation type="submission" date="2018-11" db="EMBL/GenBank/DDBJ databases">
        <title>Sequencing the genomes of 1000 actinobacteria strains.</title>
        <authorList>
            <person name="Klenk H.-P."/>
        </authorList>
    </citation>
    <scope>NUCLEOTIDE SEQUENCE [LARGE SCALE GENOMIC DNA]</scope>
    <source>
        <strain evidence="3 4">DSM 14418</strain>
    </source>
</reference>
<dbReference type="AlphaFoldDB" id="A0A3N4ZAY2"/>
<evidence type="ECO:0000256" key="1">
    <source>
        <dbReference type="ARBA" id="ARBA00009108"/>
    </source>
</evidence>
<evidence type="ECO:0000313" key="4">
    <source>
        <dbReference type="Proteomes" id="UP000280726"/>
    </source>
</evidence>
<protein>
    <submittedName>
        <fullName evidence="3">Uncharacterized protein YlxW (UPF0749 family)</fullName>
    </submittedName>
</protein>
<feature type="region of interest" description="Disordered" evidence="2">
    <location>
        <begin position="264"/>
        <end position="293"/>
    </location>
</feature>
<dbReference type="OrthoDB" id="3218134at2"/>
<comment type="caution">
    <text evidence="3">The sequence shown here is derived from an EMBL/GenBank/DDBJ whole genome shotgun (WGS) entry which is preliminary data.</text>
</comment>
<sequence length="293" mass="30391">MSLLRELLDNPLDAGYRTAPRSPESGPGRPLTWRQVIVVVAAIVIGAGAVWSARELRAPEGTVTARTVLLDQIVERRAVGDELQAANESRQIEIEELRAAALEGADQELLDELAVLGVASGMSRVSGPGIVVELTDSEAAQAGEAGTEEERVKDIDLQVLVNGLWASGAEAIAVDGQRLSSTSAIRAAGQTILVNLAPVASPYTVEVVGDPVELQTRLARTVAGAHLGVLRSSFGIRSEITVAGELVLSAPTLSELRYAEPLGGEATAASDVGAQSPGAPTQGRPGPTDEEGD</sequence>
<evidence type="ECO:0000313" key="3">
    <source>
        <dbReference type="EMBL" id="RPF28400.1"/>
    </source>
</evidence>
<gene>
    <name evidence="3" type="ORF">EDD32_2926</name>
</gene>
<dbReference type="InterPro" id="IPR010273">
    <property type="entry name" value="DUF881"/>
</dbReference>